<evidence type="ECO:0000256" key="4">
    <source>
        <dbReference type="ARBA" id="ARBA00022737"/>
    </source>
</evidence>
<comment type="caution">
    <text evidence="6">The sequence shown here is derived from an EMBL/GenBank/DDBJ whole genome shotgun (WGS) entry which is preliminary data.</text>
</comment>
<gene>
    <name evidence="6" type="ORF">R1sor_020097</name>
</gene>
<keyword evidence="7" id="KW-1185">Reference proteome</keyword>
<dbReference type="EMBL" id="JBJQOH010000001">
    <property type="protein sequence ID" value="KAL3702075.1"/>
    <property type="molecule type" value="Genomic_DNA"/>
</dbReference>
<dbReference type="InterPro" id="IPR000225">
    <property type="entry name" value="Armadillo"/>
</dbReference>
<evidence type="ECO:0000256" key="2">
    <source>
        <dbReference type="ARBA" id="ARBA00004496"/>
    </source>
</evidence>
<dbReference type="PANTHER" id="PTHR15651">
    <property type="entry name" value="ARMADILLO REPEAT-CONTAINING PROTEIN 8"/>
    <property type="match status" value="1"/>
</dbReference>
<keyword evidence="5" id="KW-0539">Nucleus</keyword>
<dbReference type="GO" id="GO:0005737">
    <property type="term" value="C:cytoplasm"/>
    <property type="evidence" value="ECO:0007669"/>
    <property type="project" value="UniProtKB-SubCell"/>
</dbReference>
<dbReference type="SMART" id="SM00185">
    <property type="entry name" value="ARM"/>
    <property type="match status" value="11"/>
</dbReference>
<keyword evidence="3" id="KW-0963">Cytoplasm</keyword>
<dbReference type="GO" id="GO:0005634">
    <property type="term" value="C:nucleus"/>
    <property type="evidence" value="ECO:0007669"/>
    <property type="project" value="UniProtKB-SubCell"/>
</dbReference>
<sequence>MPASAAWARPEELVESLSSLDNTARLKALRDVKNQIIGNKTKKLSYIKLGAVPRVVEILASDTEVPLLVQSAAAVGSFACGIEAGVRAVLDSGVLPHLLKMLSNGDQKVVEACARSLKMIFQSTLAPKSDMFQGHRMELIIELLNSENENVAEVAASVLARCCETVDHQQALADAGGMQSLLRLLNASVKTREAALDALGALTKGNKQLCAVVMCMDQGRSLAMIMKLVKDKSPRTRLLACACLANIGKASPSSFQHEWEMRTSMLRVLVKLFDEPGPVGEEAPGVVADLVASNEELQKVALDMHAVEKLGEFLRKAALPSKQLTGVLSALAELCSRFQESRRQLLDMQVQARIIAALEHDCASVRAAACSCIRSLSRSVRNLRTSLTDERLVEPLLKLLNDSSADIQALAVSTVSNIVLDFAPHKAVVFRCGGVSQLIQLSQSMDPILRVNAVWALKNLMYMSDKSLKETVMSELTFSSLVDLIFDSEEKVREQAMALVRNLVYGDKDSIQLAIVQDAVLLHAVEKQLHVSTESEICIQGLYAVSNVAAGSEIHKEAVMNILIPETPMGVNGNTSLLMRYLQDMSNPQLRVGALWCVINLTFPGCPGLAGRISRLRNAGVEAQLHTMAEDPCLDVKDRAKTALEQFAAGEIPSR</sequence>
<dbReference type="InterPro" id="IPR016024">
    <property type="entry name" value="ARM-type_fold"/>
</dbReference>
<evidence type="ECO:0000256" key="5">
    <source>
        <dbReference type="ARBA" id="ARBA00023242"/>
    </source>
</evidence>
<evidence type="ECO:0000313" key="6">
    <source>
        <dbReference type="EMBL" id="KAL3702075.1"/>
    </source>
</evidence>
<evidence type="ECO:0000256" key="3">
    <source>
        <dbReference type="ARBA" id="ARBA00022490"/>
    </source>
</evidence>
<protein>
    <recommendedName>
        <fullName evidence="8">Armadillo repeat-containing protein 8</fullName>
    </recommendedName>
</protein>
<evidence type="ECO:0000256" key="1">
    <source>
        <dbReference type="ARBA" id="ARBA00004123"/>
    </source>
</evidence>
<proteinExistence type="predicted"/>
<accession>A0ABD3IEC3</accession>
<dbReference type="Gene3D" id="1.25.10.10">
    <property type="entry name" value="Leucine-rich Repeat Variant"/>
    <property type="match status" value="2"/>
</dbReference>
<dbReference type="AlphaFoldDB" id="A0ABD3IEC3"/>
<name>A0ABD3IEC3_9MARC</name>
<dbReference type="InterPro" id="IPR038739">
    <property type="entry name" value="ARMC8/Vid28"/>
</dbReference>
<dbReference type="InterPro" id="IPR011989">
    <property type="entry name" value="ARM-like"/>
</dbReference>
<comment type="subcellular location">
    <subcellularLocation>
        <location evidence="2">Cytoplasm</location>
    </subcellularLocation>
    <subcellularLocation>
        <location evidence="1">Nucleus</location>
    </subcellularLocation>
</comment>
<organism evidence="6 7">
    <name type="scientific">Riccia sorocarpa</name>
    <dbReference type="NCBI Taxonomy" id="122646"/>
    <lineage>
        <taxon>Eukaryota</taxon>
        <taxon>Viridiplantae</taxon>
        <taxon>Streptophyta</taxon>
        <taxon>Embryophyta</taxon>
        <taxon>Marchantiophyta</taxon>
        <taxon>Marchantiopsida</taxon>
        <taxon>Marchantiidae</taxon>
        <taxon>Marchantiales</taxon>
        <taxon>Ricciaceae</taxon>
        <taxon>Riccia</taxon>
    </lineage>
</organism>
<evidence type="ECO:0000313" key="7">
    <source>
        <dbReference type="Proteomes" id="UP001633002"/>
    </source>
</evidence>
<dbReference type="FunFam" id="1.25.10.10:FF:000803">
    <property type="entry name" value="Predicted protein"/>
    <property type="match status" value="1"/>
</dbReference>
<keyword evidence="4" id="KW-0677">Repeat</keyword>
<reference evidence="6 7" key="1">
    <citation type="submission" date="2024-09" db="EMBL/GenBank/DDBJ databases">
        <title>Chromosome-scale assembly of Riccia sorocarpa.</title>
        <authorList>
            <person name="Paukszto L."/>
        </authorList>
    </citation>
    <scope>NUCLEOTIDE SEQUENCE [LARGE SCALE GENOMIC DNA]</scope>
    <source>
        <strain evidence="6">LP-2024</strain>
        <tissue evidence="6">Aerial parts of the thallus</tissue>
    </source>
</reference>
<dbReference type="Pfam" id="PF00514">
    <property type="entry name" value="Arm"/>
    <property type="match status" value="2"/>
</dbReference>
<dbReference type="SUPFAM" id="SSF48371">
    <property type="entry name" value="ARM repeat"/>
    <property type="match status" value="1"/>
</dbReference>
<dbReference type="PANTHER" id="PTHR15651:SF7">
    <property type="entry name" value="ARMADILLO REPEAT-CONTAINING PROTEIN 8"/>
    <property type="match status" value="1"/>
</dbReference>
<dbReference type="Proteomes" id="UP001633002">
    <property type="component" value="Unassembled WGS sequence"/>
</dbReference>
<evidence type="ECO:0008006" key="8">
    <source>
        <dbReference type="Google" id="ProtNLM"/>
    </source>
</evidence>